<keyword evidence="1" id="KW-1133">Transmembrane helix</keyword>
<evidence type="ECO:0000259" key="2">
    <source>
        <dbReference type="Pfam" id="PF13240"/>
    </source>
</evidence>
<dbReference type="Pfam" id="PF14242">
    <property type="entry name" value="DUF4342"/>
    <property type="match status" value="1"/>
</dbReference>
<dbReference type="EMBL" id="BARS01000192">
    <property type="protein sequence ID" value="GAF73413.1"/>
    <property type="molecule type" value="Genomic_DNA"/>
</dbReference>
<feature type="domain" description="Zinc-ribbon" evidence="2">
    <location>
        <begin position="5"/>
        <end position="27"/>
    </location>
</feature>
<dbReference type="Pfam" id="PF13240">
    <property type="entry name" value="Zn_Ribbon_1"/>
    <property type="match status" value="1"/>
</dbReference>
<protein>
    <recommendedName>
        <fullName evidence="5">DUF4342 domain-containing protein</fullName>
    </recommendedName>
</protein>
<evidence type="ECO:0008006" key="5">
    <source>
        <dbReference type="Google" id="ProtNLM"/>
    </source>
</evidence>
<dbReference type="AlphaFoldDB" id="X0RX79"/>
<comment type="caution">
    <text evidence="4">The sequence shown here is derived from an EMBL/GenBank/DDBJ whole genome shotgun (WGS) entry which is preliminary data.</text>
</comment>
<gene>
    <name evidence="4" type="ORF">S01H1_00534</name>
</gene>
<accession>X0RX79</accession>
<keyword evidence="1" id="KW-0812">Transmembrane</keyword>
<proteinExistence type="predicted"/>
<name>X0RX79_9ZZZZ</name>
<organism evidence="4">
    <name type="scientific">marine sediment metagenome</name>
    <dbReference type="NCBI Taxonomy" id="412755"/>
    <lineage>
        <taxon>unclassified sequences</taxon>
        <taxon>metagenomes</taxon>
        <taxon>ecological metagenomes</taxon>
    </lineage>
</organism>
<dbReference type="InterPro" id="IPR026870">
    <property type="entry name" value="Zinc_ribbon_dom"/>
</dbReference>
<feature type="transmembrane region" description="Helical" evidence="1">
    <location>
        <begin position="71"/>
        <end position="97"/>
    </location>
</feature>
<evidence type="ECO:0000259" key="3">
    <source>
        <dbReference type="Pfam" id="PF14242"/>
    </source>
</evidence>
<reference evidence="4" key="1">
    <citation type="journal article" date="2014" name="Front. Microbiol.">
        <title>High frequency of phylogenetically diverse reductive dehalogenase-homologous genes in deep subseafloor sedimentary metagenomes.</title>
        <authorList>
            <person name="Kawai M."/>
            <person name="Futagami T."/>
            <person name="Toyoda A."/>
            <person name="Takaki Y."/>
            <person name="Nishi S."/>
            <person name="Hori S."/>
            <person name="Arai W."/>
            <person name="Tsubouchi T."/>
            <person name="Morono Y."/>
            <person name="Uchiyama I."/>
            <person name="Ito T."/>
            <person name="Fujiyama A."/>
            <person name="Inagaki F."/>
            <person name="Takami H."/>
        </authorList>
    </citation>
    <scope>NUCLEOTIDE SEQUENCE</scope>
    <source>
        <strain evidence="4">Expedition CK06-06</strain>
    </source>
</reference>
<evidence type="ECO:0000256" key="1">
    <source>
        <dbReference type="SAM" id="Phobius"/>
    </source>
</evidence>
<sequence>MSTSYCTECGKELQESAKYCSNCGAPVYLTEWEEFQVSADDLVGRVKELIAEGNVSRLIVRKEGGETLLEIPVTVGVIGALFVPYLAALGAIAALATRCTIAVERRR</sequence>
<dbReference type="InterPro" id="IPR025642">
    <property type="entry name" value="DUF4342"/>
</dbReference>
<evidence type="ECO:0000313" key="4">
    <source>
        <dbReference type="EMBL" id="GAF73413.1"/>
    </source>
</evidence>
<keyword evidence="1" id="KW-0472">Membrane</keyword>
<feature type="domain" description="DUF4342" evidence="3">
    <location>
        <begin position="32"/>
        <end position="105"/>
    </location>
</feature>